<organism evidence="2 3">
    <name type="scientific">Septoria linicola</name>
    <dbReference type="NCBI Taxonomy" id="215465"/>
    <lineage>
        <taxon>Eukaryota</taxon>
        <taxon>Fungi</taxon>
        <taxon>Dikarya</taxon>
        <taxon>Ascomycota</taxon>
        <taxon>Pezizomycotina</taxon>
        <taxon>Dothideomycetes</taxon>
        <taxon>Dothideomycetidae</taxon>
        <taxon>Mycosphaerellales</taxon>
        <taxon>Mycosphaerellaceae</taxon>
        <taxon>Septoria</taxon>
    </lineage>
</organism>
<sequence>MSGPSNPGGSPSKGKSAKAKNTPKSEEEKRVQPLIKDLKPKMDLKFMVRENHLYQRGYSKMLHTLEPYHARPAGEEFKLRSASKPRKHKDVSDYVQDVILNAVIREHEVAALALSGKQDGFADENKQHFTILLQPTITVAINPRSDDQSRLPPIRDDEPALQQLKDFAMEVRSASTQIDGLNQASDVVQFVLDRFRECRKHRSKDYLFSQHMSFFLHLLRQCHLATDKQELEMAVQRLREYVFVTSYGKMVRRLNLGKGERKLYDILVKDLDTFADAEHDLPVSSTFRKPPNPKQAQIIRKILLNAQGGEGFTKEAVEACLQSPLYDAHGRNRFHFMLRLLLKRVNTTLQKLRDIITAFKKAQDSDGEPDRAEIATDVAQAVGNLRNLQVFLHSFDDIMIPHLTWVAQVSGVDREGLSPDWSRPSSALPTTPQPAQPPAPTPSPSASTVNVGSTDDDEEAELNYIALKYGEPQNRWAAVAHKYLKLICLHEISLRGATRFDPAKKNSVQRRQSELVLNAQVSVVEVRYQTPDKSRASIKDCLKVLHEKEPELKIDFLETWFSQVPSDEKDALTKTHGFDGVIHCESILMSFMAAIRDEELLQYITADWLVKNDGFAVEKSLLEMFVDWLPLMHVSKRCCPPCWKLLQLMEAQPHFFKAHKVEEGPVKMEALGQHSVWTSVALPAWCPKQLAEGVLRFHEDETIKRLLKIQEDAAQCKHILSDPTTAGSPMTDDEMSDDGMVDVEPTDDEPSAPTEEVIQNRMAASPLPHGQSYSPFGGSSSSGSSALNTPTRVMTGPDASGLPDRSRRLFTPTPDASSSSQYLDVPEAGPSMRVKHRRAENDTWDAENELPDKSTRYAGHGEEQYEGRSEGKGKGDKPGKKGY</sequence>
<keyword evidence="3" id="KW-1185">Reference proteome</keyword>
<dbReference type="EMBL" id="CP099420">
    <property type="protein sequence ID" value="USW51476.1"/>
    <property type="molecule type" value="Genomic_DNA"/>
</dbReference>
<dbReference type="AlphaFoldDB" id="A0A9Q9AVJ3"/>
<feature type="compositionally biased region" description="Basic and acidic residues" evidence="1">
    <location>
        <begin position="23"/>
        <end position="35"/>
    </location>
</feature>
<dbReference type="OrthoDB" id="3641224at2759"/>
<feature type="region of interest" description="Disordered" evidence="1">
    <location>
        <begin position="416"/>
        <end position="455"/>
    </location>
</feature>
<evidence type="ECO:0000313" key="3">
    <source>
        <dbReference type="Proteomes" id="UP001056384"/>
    </source>
</evidence>
<feature type="compositionally biased region" description="Low complexity" evidence="1">
    <location>
        <begin position="770"/>
        <end position="785"/>
    </location>
</feature>
<feature type="compositionally biased region" description="Pro residues" evidence="1">
    <location>
        <begin position="431"/>
        <end position="443"/>
    </location>
</feature>
<reference evidence="2" key="1">
    <citation type="submission" date="2022-06" db="EMBL/GenBank/DDBJ databases">
        <title>Complete genome sequences of two strains of the flax pathogen Septoria linicola.</title>
        <authorList>
            <person name="Lapalu N."/>
            <person name="Simon A."/>
            <person name="Demenou B."/>
            <person name="Paumier D."/>
            <person name="Guillot M.-P."/>
            <person name="Gout L."/>
            <person name="Valade R."/>
        </authorList>
    </citation>
    <scope>NUCLEOTIDE SEQUENCE</scope>
    <source>
        <strain evidence="2">SE15195</strain>
    </source>
</reference>
<protein>
    <submittedName>
        <fullName evidence="2">Uncharacterized protein</fullName>
    </submittedName>
</protein>
<feature type="region of interest" description="Disordered" evidence="1">
    <location>
        <begin position="1"/>
        <end position="35"/>
    </location>
</feature>
<gene>
    <name evidence="2" type="ORF">Slin15195_G047950</name>
</gene>
<feature type="compositionally biased region" description="Low complexity" evidence="1">
    <location>
        <begin position="1"/>
        <end position="14"/>
    </location>
</feature>
<dbReference type="Proteomes" id="UP001056384">
    <property type="component" value="Chromosome 3"/>
</dbReference>
<feature type="compositionally biased region" description="Basic and acidic residues" evidence="1">
    <location>
        <begin position="850"/>
        <end position="883"/>
    </location>
</feature>
<evidence type="ECO:0000313" key="2">
    <source>
        <dbReference type="EMBL" id="USW51476.1"/>
    </source>
</evidence>
<feature type="compositionally biased region" description="Acidic residues" evidence="1">
    <location>
        <begin position="731"/>
        <end position="750"/>
    </location>
</feature>
<proteinExistence type="predicted"/>
<evidence type="ECO:0000256" key="1">
    <source>
        <dbReference type="SAM" id="MobiDB-lite"/>
    </source>
</evidence>
<accession>A0A9Q9AVJ3</accession>
<feature type="region of interest" description="Disordered" evidence="1">
    <location>
        <begin position="719"/>
        <end position="883"/>
    </location>
</feature>
<name>A0A9Q9AVJ3_9PEZI</name>